<gene>
    <name evidence="1" type="ORF">FHS26_000890</name>
</gene>
<sequence>MGYPTARPNVRSQPHYVDVTIDGAAMQRVWY</sequence>
<evidence type="ECO:0000313" key="1">
    <source>
        <dbReference type="EMBL" id="MBB3133187.1"/>
    </source>
</evidence>
<organism evidence="1 2">
    <name type="scientific">Rhizobium pisi</name>
    <dbReference type="NCBI Taxonomy" id="574561"/>
    <lineage>
        <taxon>Bacteria</taxon>
        <taxon>Pseudomonadati</taxon>
        <taxon>Pseudomonadota</taxon>
        <taxon>Alphaproteobacteria</taxon>
        <taxon>Hyphomicrobiales</taxon>
        <taxon>Rhizobiaceae</taxon>
        <taxon>Rhizobium/Agrobacterium group</taxon>
        <taxon>Rhizobium</taxon>
    </lineage>
</organism>
<protein>
    <submittedName>
        <fullName evidence="1">Uncharacterized protein</fullName>
    </submittedName>
</protein>
<dbReference type="EMBL" id="JACHXH010000002">
    <property type="protein sequence ID" value="MBB3133187.1"/>
    <property type="molecule type" value="Genomic_DNA"/>
</dbReference>
<accession>A0A7W5FXX8</accession>
<dbReference type="Proteomes" id="UP000518315">
    <property type="component" value="Unassembled WGS sequence"/>
</dbReference>
<dbReference type="AlphaFoldDB" id="A0A7W5FXX8"/>
<comment type="caution">
    <text evidence="1">The sequence shown here is derived from an EMBL/GenBank/DDBJ whole genome shotgun (WGS) entry which is preliminary data.</text>
</comment>
<reference evidence="1 2" key="1">
    <citation type="submission" date="2020-08" db="EMBL/GenBank/DDBJ databases">
        <title>Genomic Encyclopedia of Type Strains, Phase III (KMG-III): the genomes of soil and plant-associated and newly described type strains.</title>
        <authorList>
            <person name="Whitman W."/>
        </authorList>
    </citation>
    <scope>NUCLEOTIDE SEQUENCE [LARGE SCALE GENOMIC DNA]</scope>
    <source>
        <strain evidence="1 2">CECT 4113</strain>
    </source>
</reference>
<proteinExistence type="predicted"/>
<name>A0A7W5FXX8_9HYPH</name>
<evidence type="ECO:0000313" key="2">
    <source>
        <dbReference type="Proteomes" id="UP000518315"/>
    </source>
</evidence>
<keyword evidence="2" id="KW-1185">Reference proteome</keyword>